<dbReference type="InterPro" id="IPR012347">
    <property type="entry name" value="Ferritin-like"/>
</dbReference>
<dbReference type="EMBL" id="JBHTEK010000003">
    <property type="protein sequence ID" value="MFC7670546.1"/>
    <property type="molecule type" value="Genomic_DNA"/>
</dbReference>
<evidence type="ECO:0000313" key="3">
    <source>
        <dbReference type="Proteomes" id="UP001596513"/>
    </source>
</evidence>
<proteinExistence type="predicted"/>
<dbReference type="EMBL" id="JBHTEK010000003">
    <property type="protein sequence ID" value="MFC7670709.1"/>
    <property type="molecule type" value="Genomic_DNA"/>
</dbReference>
<accession>A0ABW2UEE9</accession>
<evidence type="ECO:0000313" key="1">
    <source>
        <dbReference type="EMBL" id="MFC7670546.1"/>
    </source>
</evidence>
<sequence>MRVIMADLRDDLTNWSALENPDHIFSDLLEIYHERAQSMADQERSRGLDPHLRQLADSIRRRTLRSLTDLEKVHKRLHRPGSDYLSTSPARSRVMLQALQRGQRVLDTPVPTGTLDEEYVAFMDLYYQSGLLLAETQIRNGREAPQVALAREWQAILRREWQTIKEHRQGMAHPIP</sequence>
<gene>
    <name evidence="1" type="ORF">ACFQT0_26580</name>
    <name evidence="2" type="ORF">ACFQT0_27500</name>
</gene>
<protein>
    <recommendedName>
        <fullName evidence="4">DUF305 domain-containing protein</fullName>
    </recommendedName>
</protein>
<evidence type="ECO:0000313" key="2">
    <source>
        <dbReference type="EMBL" id="MFC7670709.1"/>
    </source>
</evidence>
<evidence type="ECO:0008006" key="4">
    <source>
        <dbReference type="Google" id="ProtNLM"/>
    </source>
</evidence>
<reference evidence="3" key="2">
    <citation type="journal article" date="2019" name="Int. J. Syst. Evol. Microbiol.">
        <title>The Global Catalogue of Microorganisms (GCM) 10K type strain sequencing project: providing services to taxonomists for standard genome sequencing and annotation.</title>
        <authorList>
            <consortium name="The Broad Institute Genomics Platform"/>
            <consortium name="The Broad Institute Genome Sequencing Center for Infectious Disease"/>
            <person name="Wu L."/>
            <person name="Ma J."/>
        </authorList>
    </citation>
    <scope>NUCLEOTIDE SEQUENCE [LARGE SCALE GENOMIC DNA]</scope>
    <source>
        <strain evidence="3">JCM 19635</strain>
    </source>
</reference>
<reference evidence="2" key="3">
    <citation type="submission" date="2024-09" db="EMBL/GenBank/DDBJ databases">
        <authorList>
            <person name="Sun Q."/>
            <person name="Mori K."/>
        </authorList>
    </citation>
    <scope>NUCLEOTIDE SEQUENCE</scope>
    <source>
        <strain evidence="2">JCM 19635</strain>
    </source>
</reference>
<keyword evidence="3" id="KW-1185">Reference proteome</keyword>
<dbReference type="Proteomes" id="UP001596513">
    <property type="component" value="Unassembled WGS sequence"/>
</dbReference>
<name>A0ABW2UEE9_9BACT</name>
<dbReference type="RefSeq" id="WP_380206259.1">
    <property type="nucleotide sequence ID" value="NZ_JBHTEK010000003.1"/>
</dbReference>
<reference evidence="2" key="1">
    <citation type="journal article" date="2014" name="Int. J. Syst. Evol. Microbiol.">
        <title>Complete genome of a new Firmicutes species belonging to the dominant human colonic microbiota ('Ruminococcus bicirculans') reveals two chromosomes and a selective capacity to utilize plant glucans.</title>
        <authorList>
            <consortium name="NISC Comparative Sequencing Program"/>
            <person name="Wegmann U."/>
            <person name="Louis P."/>
            <person name="Goesmann A."/>
            <person name="Henrissat B."/>
            <person name="Duncan S.H."/>
            <person name="Flint H.J."/>
        </authorList>
    </citation>
    <scope>NUCLEOTIDE SEQUENCE</scope>
    <source>
        <strain evidence="2">JCM 19635</strain>
    </source>
</reference>
<organism evidence="2 3">
    <name type="scientific">Hymenobacter humi</name>
    <dbReference type="NCBI Taxonomy" id="1411620"/>
    <lineage>
        <taxon>Bacteria</taxon>
        <taxon>Pseudomonadati</taxon>
        <taxon>Bacteroidota</taxon>
        <taxon>Cytophagia</taxon>
        <taxon>Cytophagales</taxon>
        <taxon>Hymenobacteraceae</taxon>
        <taxon>Hymenobacter</taxon>
    </lineage>
</organism>
<dbReference type="Gene3D" id="1.20.1260.10">
    <property type="match status" value="1"/>
</dbReference>
<comment type="caution">
    <text evidence="2">The sequence shown here is derived from an EMBL/GenBank/DDBJ whole genome shotgun (WGS) entry which is preliminary data.</text>
</comment>